<name>D6PDE7_9BACT</name>
<dbReference type="GO" id="GO:0003735">
    <property type="term" value="F:structural constituent of ribosome"/>
    <property type="evidence" value="ECO:0007669"/>
    <property type="project" value="InterPro"/>
</dbReference>
<dbReference type="NCBIfam" id="NF001109">
    <property type="entry name" value="PRK00136.1"/>
    <property type="match status" value="1"/>
</dbReference>
<dbReference type="InterPro" id="IPR047863">
    <property type="entry name" value="Ribosomal_uS8_CS"/>
</dbReference>
<accession>D6PDE7</accession>
<dbReference type="Pfam" id="PF00410">
    <property type="entry name" value="Ribosomal_S8"/>
    <property type="match status" value="1"/>
</dbReference>
<keyword evidence="5" id="KW-0694">RNA-binding</keyword>
<comment type="function">
    <text evidence="5">One of the primary rRNA binding proteins, it binds directly to 16S rRNA central domain where it helps coordinate assembly of the platform of the 30S subunit.</text>
</comment>
<keyword evidence="2 5" id="KW-0689">Ribosomal protein</keyword>
<dbReference type="InterPro" id="IPR035987">
    <property type="entry name" value="Ribosomal_uS8_sf"/>
</dbReference>
<keyword evidence="5" id="KW-0699">rRNA-binding</keyword>
<evidence type="ECO:0000256" key="5">
    <source>
        <dbReference type="HAMAP-Rule" id="MF_01302"/>
    </source>
</evidence>
<evidence type="ECO:0000313" key="7">
    <source>
        <dbReference type="EMBL" id="ADD93748.1"/>
    </source>
</evidence>
<evidence type="ECO:0000256" key="4">
    <source>
        <dbReference type="ARBA" id="ARBA00035258"/>
    </source>
</evidence>
<dbReference type="Gene3D" id="3.30.1370.30">
    <property type="match status" value="1"/>
</dbReference>
<evidence type="ECO:0000256" key="1">
    <source>
        <dbReference type="ARBA" id="ARBA00006471"/>
    </source>
</evidence>
<protein>
    <recommendedName>
        <fullName evidence="4 5">Small ribosomal subunit protein uS8</fullName>
    </recommendedName>
</protein>
<evidence type="ECO:0000256" key="3">
    <source>
        <dbReference type="ARBA" id="ARBA00023274"/>
    </source>
</evidence>
<dbReference type="SUPFAM" id="SSF56047">
    <property type="entry name" value="Ribosomal protein S8"/>
    <property type="match status" value="1"/>
</dbReference>
<dbReference type="PANTHER" id="PTHR11758">
    <property type="entry name" value="40S RIBOSOMAL PROTEIN S15A"/>
    <property type="match status" value="1"/>
</dbReference>
<dbReference type="GO" id="GO:0005840">
    <property type="term" value="C:ribosome"/>
    <property type="evidence" value="ECO:0007669"/>
    <property type="project" value="UniProtKB-KW"/>
</dbReference>
<gene>
    <name evidence="5" type="primary">rpsH</name>
</gene>
<keyword evidence="3 5" id="KW-0687">Ribonucleoprotein</keyword>
<reference evidence="7" key="1">
    <citation type="journal article" date="2010" name="ISME J.">
        <title>Metagenome of the Mediterranean deep chlorophyll maximum studied by direct and fosmid library 454 pyrosequencing.</title>
        <authorList>
            <person name="Ghai R."/>
            <person name="Martin-Cuadrado A.B."/>
            <person name="Molto A.G."/>
            <person name="Heredia I.G."/>
            <person name="Cabrera R."/>
            <person name="Martin J."/>
            <person name="Verdu M."/>
            <person name="Deschamps P."/>
            <person name="Moreira D."/>
            <person name="Lopez-Garcia P."/>
            <person name="Mira A."/>
            <person name="Rodriguez-Valera F."/>
        </authorList>
    </citation>
    <scope>NUCLEOTIDE SEQUENCE</scope>
</reference>
<dbReference type="FunFam" id="3.30.1490.10:FF:000001">
    <property type="entry name" value="30S ribosomal protein S8"/>
    <property type="match status" value="1"/>
</dbReference>
<evidence type="ECO:0000256" key="2">
    <source>
        <dbReference type="ARBA" id="ARBA00022980"/>
    </source>
</evidence>
<dbReference type="Gene3D" id="3.30.1490.10">
    <property type="match status" value="1"/>
</dbReference>
<dbReference type="InterPro" id="IPR000630">
    <property type="entry name" value="Ribosomal_uS8"/>
</dbReference>
<proteinExistence type="inferred from homology"/>
<evidence type="ECO:0000256" key="6">
    <source>
        <dbReference type="RuleBase" id="RU003660"/>
    </source>
</evidence>
<dbReference type="PROSITE" id="PS00053">
    <property type="entry name" value="RIBOSOMAL_S8"/>
    <property type="match status" value="1"/>
</dbReference>
<sequence>MAVHDTIGDFITVIRNAGSAGKASCQYPHSNLRAGIATILRDRGFVEKVSESKSDSGIKNLEIELKYVNGEHAIRGLSRLSKPGRRSYCGYREIPRTLGGLGISILSTPQGIMDDKSARKNKLGGELLCSVW</sequence>
<dbReference type="GO" id="GO:0006412">
    <property type="term" value="P:translation"/>
    <property type="evidence" value="ECO:0007669"/>
    <property type="project" value="UniProtKB-UniRule"/>
</dbReference>
<dbReference type="GO" id="GO:0005737">
    <property type="term" value="C:cytoplasm"/>
    <property type="evidence" value="ECO:0007669"/>
    <property type="project" value="UniProtKB-ARBA"/>
</dbReference>
<comment type="subunit">
    <text evidence="5">Part of the 30S ribosomal subunit. Contacts proteins S5 and S12.</text>
</comment>
<dbReference type="EMBL" id="GU942995">
    <property type="protein sequence ID" value="ADD93748.1"/>
    <property type="molecule type" value="Genomic_DNA"/>
</dbReference>
<dbReference type="HAMAP" id="MF_01302_B">
    <property type="entry name" value="Ribosomal_uS8_B"/>
    <property type="match status" value="1"/>
</dbReference>
<dbReference type="GO" id="GO:1990904">
    <property type="term" value="C:ribonucleoprotein complex"/>
    <property type="evidence" value="ECO:0007669"/>
    <property type="project" value="UniProtKB-KW"/>
</dbReference>
<dbReference type="AlphaFoldDB" id="D6PDE7"/>
<comment type="similarity">
    <text evidence="1 5 6">Belongs to the universal ribosomal protein uS8 family.</text>
</comment>
<organism evidence="7">
    <name type="scientific">uncultured marine bacterium MedDCM-OCT-S05-C114</name>
    <dbReference type="NCBI Taxonomy" id="743063"/>
    <lineage>
        <taxon>Bacteria</taxon>
        <taxon>environmental samples</taxon>
    </lineage>
</organism>
<dbReference type="GO" id="GO:0019843">
    <property type="term" value="F:rRNA binding"/>
    <property type="evidence" value="ECO:0007669"/>
    <property type="project" value="UniProtKB-UniRule"/>
</dbReference>